<reference evidence="2" key="1">
    <citation type="journal article" date="2015" name="Nat. Genet.">
        <title>The genome and transcriptome of the zoonotic hookworm Ancylostoma ceylanicum identify infection-specific gene families.</title>
        <authorList>
            <person name="Schwarz E.M."/>
            <person name="Hu Y."/>
            <person name="Antoshechkin I."/>
            <person name="Miller M.M."/>
            <person name="Sternberg P.W."/>
            <person name="Aroian R.V."/>
        </authorList>
    </citation>
    <scope>NUCLEOTIDE SEQUENCE</scope>
    <source>
        <strain evidence="2">HY135</strain>
    </source>
</reference>
<accession>A0A016UQM0</accession>
<gene>
    <name evidence="1" type="primary">Acey_s0030.g2077</name>
    <name evidence="1" type="ORF">Y032_0030g2077</name>
</gene>
<proteinExistence type="predicted"/>
<comment type="caution">
    <text evidence="1">The sequence shown here is derived from an EMBL/GenBank/DDBJ whole genome shotgun (WGS) entry which is preliminary data.</text>
</comment>
<protein>
    <submittedName>
        <fullName evidence="1">Uncharacterized protein</fullName>
    </submittedName>
</protein>
<keyword evidence="2" id="KW-1185">Reference proteome</keyword>
<dbReference type="EMBL" id="JARK01001366">
    <property type="protein sequence ID" value="EYC17480.1"/>
    <property type="molecule type" value="Genomic_DNA"/>
</dbReference>
<name>A0A016UQM0_9BILA</name>
<dbReference type="Proteomes" id="UP000024635">
    <property type="component" value="Unassembled WGS sequence"/>
</dbReference>
<organism evidence="1 2">
    <name type="scientific">Ancylostoma ceylanicum</name>
    <dbReference type="NCBI Taxonomy" id="53326"/>
    <lineage>
        <taxon>Eukaryota</taxon>
        <taxon>Metazoa</taxon>
        <taxon>Ecdysozoa</taxon>
        <taxon>Nematoda</taxon>
        <taxon>Chromadorea</taxon>
        <taxon>Rhabditida</taxon>
        <taxon>Rhabditina</taxon>
        <taxon>Rhabditomorpha</taxon>
        <taxon>Strongyloidea</taxon>
        <taxon>Ancylostomatidae</taxon>
        <taxon>Ancylostomatinae</taxon>
        <taxon>Ancylostoma</taxon>
    </lineage>
</organism>
<dbReference type="AlphaFoldDB" id="A0A016UQM0"/>
<evidence type="ECO:0000313" key="1">
    <source>
        <dbReference type="EMBL" id="EYC17480.1"/>
    </source>
</evidence>
<sequence length="90" mass="10088">MGCSKGSKTMWFLQKVTDVQNKGKLSRCSRQLARIGERIRVRFLHVVTHIHLNIKSHCSTLASLLPSLEGVLSAILIVIGSSRLEISRLY</sequence>
<evidence type="ECO:0000313" key="2">
    <source>
        <dbReference type="Proteomes" id="UP000024635"/>
    </source>
</evidence>